<accession>A0A395V5G2</accession>
<sequence length="64" mass="7350">MANYRYMMSADDVARELNCSKSHAYKLVKSMNEELASQGYITMAGRIPRAYWAKKMYGYELSVG</sequence>
<dbReference type="RefSeq" id="WP_118097654.1">
    <property type="nucleotide sequence ID" value="NZ_JBGKKV010000003.1"/>
</dbReference>
<dbReference type="EMBL" id="QRVL01000009">
    <property type="protein sequence ID" value="RGS39432.1"/>
    <property type="molecule type" value="Genomic_DNA"/>
</dbReference>
<reference evidence="1 2" key="1">
    <citation type="submission" date="2018-08" db="EMBL/GenBank/DDBJ databases">
        <title>A genome reference for cultivated species of the human gut microbiota.</title>
        <authorList>
            <person name="Zou Y."/>
            <person name="Xue W."/>
            <person name="Luo G."/>
        </authorList>
    </citation>
    <scope>NUCLEOTIDE SEQUENCE [LARGE SCALE GENOMIC DNA]</scope>
    <source>
        <strain evidence="1 2">AF22-12AC</strain>
    </source>
</reference>
<evidence type="ECO:0000313" key="2">
    <source>
        <dbReference type="Proteomes" id="UP000266172"/>
    </source>
</evidence>
<comment type="caution">
    <text evidence="1">The sequence shown here is derived from an EMBL/GenBank/DDBJ whole genome shotgun (WGS) entry which is preliminary data.</text>
</comment>
<proteinExistence type="predicted"/>
<dbReference type="Proteomes" id="UP000266172">
    <property type="component" value="Unassembled WGS sequence"/>
</dbReference>
<protein>
    <submittedName>
        <fullName evidence="1">DNA-binding protein</fullName>
    </submittedName>
</protein>
<organism evidence="1 2">
    <name type="scientific">Roseburia hominis</name>
    <dbReference type="NCBI Taxonomy" id="301301"/>
    <lineage>
        <taxon>Bacteria</taxon>
        <taxon>Bacillati</taxon>
        <taxon>Bacillota</taxon>
        <taxon>Clostridia</taxon>
        <taxon>Lachnospirales</taxon>
        <taxon>Lachnospiraceae</taxon>
        <taxon>Roseburia</taxon>
    </lineage>
</organism>
<evidence type="ECO:0000313" key="1">
    <source>
        <dbReference type="EMBL" id="RGS39432.1"/>
    </source>
</evidence>
<name>A0A395V5G2_9FIRM</name>
<gene>
    <name evidence="1" type="ORF">DWX93_10765</name>
</gene>
<dbReference type="GO" id="GO:0003677">
    <property type="term" value="F:DNA binding"/>
    <property type="evidence" value="ECO:0007669"/>
    <property type="project" value="UniProtKB-KW"/>
</dbReference>
<keyword evidence="1" id="KW-0238">DNA-binding</keyword>
<dbReference type="AlphaFoldDB" id="A0A395V5G2"/>